<proteinExistence type="predicted"/>
<protein>
    <submittedName>
        <fullName evidence="2">EF-hand domain-containing protein</fullName>
    </submittedName>
</protein>
<organism evidence="1 2">
    <name type="scientific">Parascaris univalens</name>
    <name type="common">Nematode worm</name>
    <dbReference type="NCBI Taxonomy" id="6257"/>
    <lineage>
        <taxon>Eukaryota</taxon>
        <taxon>Metazoa</taxon>
        <taxon>Ecdysozoa</taxon>
        <taxon>Nematoda</taxon>
        <taxon>Chromadorea</taxon>
        <taxon>Rhabditida</taxon>
        <taxon>Spirurina</taxon>
        <taxon>Ascaridomorpha</taxon>
        <taxon>Ascaridoidea</taxon>
        <taxon>Ascarididae</taxon>
        <taxon>Parascaris</taxon>
    </lineage>
</organism>
<dbReference type="WBParaSite" id="PgR089_g022_t02">
    <property type="protein sequence ID" value="PgR089_g022_t02"/>
    <property type="gene ID" value="PgR089_g022"/>
</dbReference>
<dbReference type="AlphaFoldDB" id="A0A915C5H2"/>
<evidence type="ECO:0000313" key="2">
    <source>
        <dbReference type="WBParaSite" id="PgR089_g022_t02"/>
    </source>
</evidence>
<keyword evidence="1" id="KW-1185">Reference proteome</keyword>
<reference evidence="2" key="1">
    <citation type="submission" date="2022-11" db="UniProtKB">
        <authorList>
            <consortium name="WormBaseParasite"/>
        </authorList>
    </citation>
    <scope>IDENTIFICATION</scope>
</reference>
<name>A0A915C5H2_PARUN</name>
<evidence type="ECO:0000313" key="1">
    <source>
        <dbReference type="Proteomes" id="UP000887569"/>
    </source>
</evidence>
<dbReference type="Proteomes" id="UP000887569">
    <property type="component" value="Unplaced"/>
</dbReference>
<sequence>MRSWDASAESNNYCNNIADSFTRSLFTTHRYYYLAYDPLL</sequence>
<accession>A0A915C5H2</accession>